<reference evidence="2" key="1">
    <citation type="submission" date="2019-08" db="EMBL/GenBank/DDBJ databases">
        <authorList>
            <person name="Kucharzyk K."/>
            <person name="Murdoch R.W."/>
            <person name="Higgins S."/>
            <person name="Loffler F."/>
        </authorList>
    </citation>
    <scope>NUCLEOTIDE SEQUENCE</scope>
</reference>
<dbReference type="EMBL" id="VSSQ01107692">
    <property type="protein sequence ID" value="MPN46761.1"/>
    <property type="molecule type" value="Genomic_DNA"/>
</dbReference>
<keyword evidence="1" id="KW-0812">Transmembrane</keyword>
<keyword evidence="1" id="KW-0472">Membrane</keyword>
<feature type="transmembrane region" description="Helical" evidence="1">
    <location>
        <begin position="35"/>
        <end position="55"/>
    </location>
</feature>
<organism evidence="2">
    <name type="scientific">bioreactor metagenome</name>
    <dbReference type="NCBI Taxonomy" id="1076179"/>
    <lineage>
        <taxon>unclassified sequences</taxon>
        <taxon>metagenomes</taxon>
        <taxon>ecological metagenomes</taxon>
    </lineage>
</organism>
<keyword evidence="1" id="KW-1133">Transmembrane helix</keyword>
<evidence type="ECO:0000313" key="2">
    <source>
        <dbReference type="EMBL" id="MPN46761.1"/>
    </source>
</evidence>
<accession>A0A645I624</accession>
<feature type="transmembrane region" description="Helical" evidence="1">
    <location>
        <begin position="134"/>
        <end position="156"/>
    </location>
</feature>
<protein>
    <submittedName>
        <fullName evidence="2">Uncharacterized protein</fullName>
    </submittedName>
</protein>
<dbReference type="AlphaFoldDB" id="A0A645I624"/>
<name>A0A645I624_9ZZZZ</name>
<feature type="transmembrane region" description="Helical" evidence="1">
    <location>
        <begin position="99"/>
        <end position="122"/>
    </location>
</feature>
<evidence type="ECO:0000256" key="1">
    <source>
        <dbReference type="SAM" id="Phobius"/>
    </source>
</evidence>
<sequence length="169" mass="18670">MLRITRYIILSNHRTASGIEGQEERRLRQLRTYRASGYMLFFLTAALLGAVWQMVFSAKSFTYPGHLIYAVAAFAFFSVITAGLNLFRVQALDNPIVSAARLINFASALVSMLTLQTAMFSAFGSADTKILSQYLNAILGTLICFGVFALAVIAVIRAGNEIKKIKYLI</sequence>
<feature type="transmembrane region" description="Helical" evidence="1">
    <location>
        <begin position="67"/>
        <end position="87"/>
    </location>
</feature>
<comment type="caution">
    <text evidence="2">The sequence shown here is derived from an EMBL/GenBank/DDBJ whole genome shotgun (WGS) entry which is preliminary data.</text>
</comment>
<gene>
    <name evidence="2" type="ORF">SDC9_194359</name>
</gene>
<proteinExistence type="predicted"/>